<comment type="function">
    <text evidence="7">Involved in coproporphyrin-dependent heme b biosynthesis. Catalyzes the insertion of ferrous iron into coproporphyrin III to form Fe-coproporphyrin III.</text>
</comment>
<sequence length="315" mass="35382">MPVKRGCLIVALGTPASPEPNDIRQFLKAFLSDRAVVDFPRWLWKPILNHIVLRVRPEKVAPTYREIWMNEGSPLEVYTKAQCELLAAALPDIEVKYAMTYTEPSISAAISEFTAEEVIIIPLYPQYAPSTVADIYRQVEILQAQKDAPRLKIVPQWPDFAPYIAWYRSEIAAAIVAERPDRIVFSYHGVPQRKVHHPESYKAQCMQTTAAIMRDFSEVPYEISFQSKFGPGKWLAPATIERMAELPGAGVENILLITPGFLVDCIETIDELDVLNQEVFKKAGGKKYSRLAPLNAHAQAGNILAQLYLETAGKD</sequence>
<comment type="caution">
    <text evidence="7">Lacks conserved residue(s) required for the propagation of feature annotation.</text>
</comment>
<dbReference type="RefSeq" id="WP_309955393.1">
    <property type="nucleotide sequence ID" value="NZ_JAVDUJ010000001.1"/>
</dbReference>
<dbReference type="Gene3D" id="3.40.50.1400">
    <property type="match status" value="2"/>
</dbReference>
<comment type="catalytic activity">
    <reaction evidence="6">
        <text>Fe-coproporphyrin III + 2 H(+) = coproporphyrin III + Fe(2+)</text>
        <dbReference type="Rhea" id="RHEA:49572"/>
        <dbReference type="ChEBI" id="CHEBI:15378"/>
        <dbReference type="ChEBI" id="CHEBI:29033"/>
        <dbReference type="ChEBI" id="CHEBI:68438"/>
        <dbReference type="ChEBI" id="CHEBI:131725"/>
        <dbReference type="EC" id="4.99.1.9"/>
    </reaction>
    <physiologicalReaction direction="right-to-left" evidence="6">
        <dbReference type="Rhea" id="RHEA:49574"/>
    </physiologicalReaction>
</comment>
<dbReference type="EC" id="4.99.1.9" evidence="7"/>
<dbReference type="Proteomes" id="UP001266099">
    <property type="component" value="Unassembled WGS sequence"/>
</dbReference>
<evidence type="ECO:0000256" key="4">
    <source>
        <dbReference type="ARBA" id="ARBA00023239"/>
    </source>
</evidence>
<proteinExistence type="inferred from homology"/>
<gene>
    <name evidence="7" type="primary">cpfC</name>
    <name evidence="9" type="ORF">J2S36_000611</name>
</gene>
<dbReference type="PANTHER" id="PTHR11108">
    <property type="entry name" value="FERROCHELATASE"/>
    <property type="match status" value="1"/>
</dbReference>
<accession>A0ABU1T125</accession>
<evidence type="ECO:0000256" key="5">
    <source>
        <dbReference type="ARBA" id="ARBA00023244"/>
    </source>
</evidence>
<feature type="binding site" evidence="7">
    <location>
        <position position="267"/>
    </location>
    <ligand>
        <name>Fe(2+)</name>
        <dbReference type="ChEBI" id="CHEBI:29033"/>
    </ligand>
</feature>
<protein>
    <recommendedName>
        <fullName evidence="7">Coproporphyrin III ferrochelatase</fullName>
        <ecNumber evidence="7">4.99.1.9</ecNumber>
    </recommendedName>
</protein>
<comment type="similarity">
    <text evidence="7 8">Belongs to the ferrochelatase family.</text>
</comment>
<organism evidence="9 10">
    <name type="scientific">Arcanobacterium hippocoleae</name>
    <dbReference type="NCBI Taxonomy" id="149017"/>
    <lineage>
        <taxon>Bacteria</taxon>
        <taxon>Bacillati</taxon>
        <taxon>Actinomycetota</taxon>
        <taxon>Actinomycetes</taxon>
        <taxon>Actinomycetales</taxon>
        <taxon>Actinomycetaceae</taxon>
        <taxon>Arcanobacterium</taxon>
    </lineage>
</organism>
<reference evidence="9 10" key="1">
    <citation type="submission" date="2023-07" db="EMBL/GenBank/DDBJ databases">
        <title>Sequencing the genomes of 1000 actinobacteria strains.</title>
        <authorList>
            <person name="Klenk H.-P."/>
        </authorList>
    </citation>
    <scope>NUCLEOTIDE SEQUENCE [LARGE SCALE GENOMIC DNA]</scope>
    <source>
        <strain evidence="9 10">DSM 15539</strain>
    </source>
</reference>
<comment type="caution">
    <text evidence="9">The sequence shown here is derived from an EMBL/GenBank/DDBJ whole genome shotgun (WGS) entry which is preliminary data.</text>
</comment>
<dbReference type="InterPro" id="IPR033644">
    <property type="entry name" value="Ferrochelatase_C"/>
</dbReference>
<evidence type="ECO:0000256" key="3">
    <source>
        <dbReference type="ARBA" id="ARBA00023133"/>
    </source>
</evidence>
<dbReference type="PANTHER" id="PTHR11108:SF1">
    <property type="entry name" value="FERROCHELATASE, MITOCHONDRIAL"/>
    <property type="match status" value="1"/>
</dbReference>
<dbReference type="InterPro" id="IPR001015">
    <property type="entry name" value="Ferrochelatase"/>
</dbReference>
<evidence type="ECO:0000256" key="6">
    <source>
        <dbReference type="ARBA" id="ARBA00024536"/>
    </source>
</evidence>
<dbReference type="CDD" id="cd00419">
    <property type="entry name" value="Ferrochelatase_C"/>
    <property type="match status" value="1"/>
</dbReference>
<keyword evidence="10" id="KW-1185">Reference proteome</keyword>
<evidence type="ECO:0000256" key="8">
    <source>
        <dbReference type="RuleBase" id="RU004185"/>
    </source>
</evidence>
<evidence type="ECO:0000313" key="10">
    <source>
        <dbReference type="Proteomes" id="UP001266099"/>
    </source>
</evidence>
<keyword evidence="7" id="KW-0479">Metal-binding</keyword>
<keyword evidence="4 7" id="KW-0456">Lyase</keyword>
<evidence type="ECO:0000256" key="2">
    <source>
        <dbReference type="ARBA" id="ARBA00023004"/>
    </source>
</evidence>
<dbReference type="Pfam" id="PF00762">
    <property type="entry name" value="Ferrochelatase"/>
    <property type="match status" value="1"/>
</dbReference>
<dbReference type="HAMAP" id="MF_00323">
    <property type="entry name" value="Ferrochelatase"/>
    <property type="match status" value="1"/>
</dbReference>
<dbReference type="NCBIfam" id="TIGR00109">
    <property type="entry name" value="hemH"/>
    <property type="match status" value="1"/>
</dbReference>
<keyword evidence="5 7" id="KW-0627">Porphyrin biosynthesis</keyword>
<keyword evidence="2 7" id="KW-0408">Iron</keyword>
<evidence type="ECO:0000256" key="1">
    <source>
        <dbReference type="ARBA" id="ARBA00004744"/>
    </source>
</evidence>
<evidence type="ECO:0000256" key="7">
    <source>
        <dbReference type="HAMAP-Rule" id="MF_00323"/>
    </source>
</evidence>
<evidence type="ECO:0000313" key="9">
    <source>
        <dbReference type="EMBL" id="MDR6939068.1"/>
    </source>
</evidence>
<dbReference type="CDD" id="cd03411">
    <property type="entry name" value="Ferrochelatase_N"/>
    <property type="match status" value="1"/>
</dbReference>
<feature type="binding site" evidence="7">
    <location>
        <position position="188"/>
    </location>
    <ligand>
        <name>Fe(2+)</name>
        <dbReference type="ChEBI" id="CHEBI:29033"/>
    </ligand>
</feature>
<dbReference type="EMBL" id="JAVDUJ010000001">
    <property type="protein sequence ID" value="MDR6939068.1"/>
    <property type="molecule type" value="Genomic_DNA"/>
</dbReference>
<comment type="subcellular location">
    <subcellularLocation>
        <location evidence="7">Cytoplasm</location>
    </subcellularLocation>
</comment>
<keyword evidence="7" id="KW-0963">Cytoplasm</keyword>
<dbReference type="InterPro" id="IPR033659">
    <property type="entry name" value="Ferrochelatase_N"/>
</dbReference>
<name>A0ABU1T125_9ACTO</name>
<comment type="pathway">
    <text evidence="1 7">Porphyrin-containing compound metabolism; protoheme biosynthesis.</text>
</comment>
<keyword evidence="3 7" id="KW-0350">Heme biosynthesis</keyword>
<dbReference type="SUPFAM" id="SSF53800">
    <property type="entry name" value="Chelatase"/>
    <property type="match status" value="1"/>
</dbReference>
<dbReference type="GO" id="GO:0004325">
    <property type="term" value="F:ferrochelatase activity"/>
    <property type="evidence" value="ECO:0007669"/>
    <property type="project" value="UniProtKB-EC"/>
</dbReference>